<reference evidence="1 2" key="1">
    <citation type="journal article" date="2019" name="Nat. Ecol. Evol.">
        <title>Megaphylogeny resolves global patterns of mushroom evolution.</title>
        <authorList>
            <person name="Varga T."/>
            <person name="Krizsan K."/>
            <person name="Foldi C."/>
            <person name="Dima B."/>
            <person name="Sanchez-Garcia M."/>
            <person name="Sanchez-Ramirez S."/>
            <person name="Szollosi G.J."/>
            <person name="Szarkandi J.G."/>
            <person name="Papp V."/>
            <person name="Albert L."/>
            <person name="Andreopoulos W."/>
            <person name="Angelini C."/>
            <person name="Antonin V."/>
            <person name="Barry K.W."/>
            <person name="Bougher N.L."/>
            <person name="Buchanan P."/>
            <person name="Buyck B."/>
            <person name="Bense V."/>
            <person name="Catcheside P."/>
            <person name="Chovatia M."/>
            <person name="Cooper J."/>
            <person name="Damon W."/>
            <person name="Desjardin D."/>
            <person name="Finy P."/>
            <person name="Geml J."/>
            <person name="Haridas S."/>
            <person name="Hughes K."/>
            <person name="Justo A."/>
            <person name="Karasinski D."/>
            <person name="Kautmanova I."/>
            <person name="Kiss B."/>
            <person name="Kocsube S."/>
            <person name="Kotiranta H."/>
            <person name="LaButti K.M."/>
            <person name="Lechner B.E."/>
            <person name="Liimatainen K."/>
            <person name="Lipzen A."/>
            <person name="Lukacs Z."/>
            <person name="Mihaltcheva S."/>
            <person name="Morgado L.N."/>
            <person name="Niskanen T."/>
            <person name="Noordeloos M.E."/>
            <person name="Ohm R.A."/>
            <person name="Ortiz-Santana B."/>
            <person name="Ovrebo C."/>
            <person name="Racz N."/>
            <person name="Riley R."/>
            <person name="Savchenko A."/>
            <person name="Shiryaev A."/>
            <person name="Soop K."/>
            <person name="Spirin V."/>
            <person name="Szebenyi C."/>
            <person name="Tomsovsky M."/>
            <person name="Tulloss R.E."/>
            <person name="Uehling J."/>
            <person name="Grigoriev I.V."/>
            <person name="Vagvolgyi C."/>
            <person name="Papp T."/>
            <person name="Martin F.M."/>
            <person name="Miettinen O."/>
            <person name="Hibbett D.S."/>
            <person name="Nagy L.G."/>
        </authorList>
    </citation>
    <scope>NUCLEOTIDE SEQUENCE [LARGE SCALE GENOMIC DNA]</scope>
    <source>
        <strain evidence="1 2">OMC1185</strain>
    </source>
</reference>
<evidence type="ECO:0000313" key="1">
    <source>
        <dbReference type="EMBL" id="TFK45866.1"/>
    </source>
</evidence>
<protein>
    <submittedName>
        <fullName evidence="1">Uncharacterized protein</fullName>
    </submittedName>
</protein>
<dbReference type="AlphaFoldDB" id="A0A5C3MNE1"/>
<name>A0A5C3MNE1_9AGAM</name>
<organism evidence="1 2">
    <name type="scientific">Heliocybe sulcata</name>
    <dbReference type="NCBI Taxonomy" id="5364"/>
    <lineage>
        <taxon>Eukaryota</taxon>
        <taxon>Fungi</taxon>
        <taxon>Dikarya</taxon>
        <taxon>Basidiomycota</taxon>
        <taxon>Agaricomycotina</taxon>
        <taxon>Agaricomycetes</taxon>
        <taxon>Gloeophyllales</taxon>
        <taxon>Gloeophyllaceae</taxon>
        <taxon>Heliocybe</taxon>
    </lineage>
</organism>
<dbReference type="Proteomes" id="UP000305948">
    <property type="component" value="Unassembled WGS sequence"/>
</dbReference>
<dbReference type="STRING" id="5364.A0A5C3MNE1"/>
<dbReference type="Gene3D" id="1.10.357.90">
    <property type="match status" value="1"/>
</dbReference>
<gene>
    <name evidence="1" type="ORF">OE88DRAFT_1639321</name>
</gene>
<sequence length="117" mass="13214">MKMHHYIRSSALDVHRKSKSLHNTIKQMLQFTHAAICNRASNKMARSQGASCRVDKKVVLFFGAHAFHLVLSCKPEAYQTLLKPLAFQLSLPGNKILRSRYRSILTEGASTLTLLSF</sequence>
<accession>A0A5C3MNE1</accession>
<dbReference type="EMBL" id="ML213536">
    <property type="protein sequence ID" value="TFK45866.1"/>
    <property type="molecule type" value="Genomic_DNA"/>
</dbReference>
<keyword evidence="2" id="KW-1185">Reference proteome</keyword>
<evidence type="ECO:0000313" key="2">
    <source>
        <dbReference type="Proteomes" id="UP000305948"/>
    </source>
</evidence>
<dbReference type="OrthoDB" id="289721at2759"/>
<proteinExistence type="predicted"/>